<organism evidence="1 2">
    <name type="scientific">Trifolium pratense</name>
    <name type="common">Red clover</name>
    <dbReference type="NCBI Taxonomy" id="57577"/>
    <lineage>
        <taxon>Eukaryota</taxon>
        <taxon>Viridiplantae</taxon>
        <taxon>Streptophyta</taxon>
        <taxon>Embryophyta</taxon>
        <taxon>Tracheophyta</taxon>
        <taxon>Spermatophyta</taxon>
        <taxon>Magnoliopsida</taxon>
        <taxon>eudicotyledons</taxon>
        <taxon>Gunneridae</taxon>
        <taxon>Pentapetalae</taxon>
        <taxon>rosids</taxon>
        <taxon>fabids</taxon>
        <taxon>Fabales</taxon>
        <taxon>Fabaceae</taxon>
        <taxon>Papilionoideae</taxon>
        <taxon>50 kb inversion clade</taxon>
        <taxon>NPAAA clade</taxon>
        <taxon>Hologalegina</taxon>
        <taxon>IRL clade</taxon>
        <taxon>Trifolieae</taxon>
        <taxon>Trifolium</taxon>
    </lineage>
</organism>
<comment type="caution">
    <text evidence="1">The sequence shown here is derived from an EMBL/GenBank/DDBJ whole genome shotgun (WGS) entry which is preliminary data.</text>
</comment>
<protein>
    <submittedName>
        <fullName evidence="1">Uncharacterized protein</fullName>
    </submittedName>
</protein>
<proteinExistence type="predicted"/>
<evidence type="ECO:0000313" key="1">
    <source>
        <dbReference type="EMBL" id="PNY11044.1"/>
    </source>
</evidence>
<reference evidence="1 2" key="1">
    <citation type="journal article" date="2014" name="Am. J. Bot.">
        <title>Genome assembly and annotation for red clover (Trifolium pratense; Fabaceae).</title>
        <authorList>
            <person name="Istvanek J."/>
            <person name="Jaros M."/>
            <person name="Krenek A."/>
            <person name="Repkova J."/>
        </authorList>
    </citation>
    <scope>NUCLEOTIDE SEQUENCE [LARGE SCALE GENOMIC DNA]</scope>
    <source>
        <strain evidence="2">cv. Tatra</strain>
        <tissue evidence="1">Young leaves</tissue>
    </source>
</reference>
<dbReference type="Proteomes" id="UP000236291">
    <property type="component" value="Unassembled WGS sequence"/>
</dbReference>
<reference evidence="1 2" key="2">
    <citation type="journal article" date="2017" name="Front. Plant Sci.">
        <title>Gene Classification and Mining of Molecular Markers Useful in Red Clover (Trifolium pratense) Breeding.</title>
        <authorList>
            <person name="Istvanek J."/>
            <person name="Dluhosova J."/>
            <person name="Dluhos P."/>
            <person name="Patkova L."/>
            <person name="Nedelnik J."/>
            <person name="Repkova J."/>
        </authorList>
    </citation>
    <scope>NUCLEOTIDE SEQUENCE [LARGE SCALE GENOMIC DNA]</scope>
    <source>
        <strain evidence="2">cv. Tatra</strain>
        <tissue evidence="1">Young leaves</tissue>
    </source>
</reference>
<gene>
    <name evidence="1" type="ORF">L195_g007643</name>
</gene>
<evidence type="ECO:0000313" key="2">
    <source>
        <dbReference type="Proteomes" id="UP000236291"/>
    </source>
</evidence>
<name>A0A2K3P6X8_TRIPR</name>
<dbReference type="AlphaFoldDB" id="A0A2K3P6X8"/>
<dbReference type="EMBL" id="ASHM01004260">
    <property type="protein sequence ID" value="PNY11044.1"/>
    <property type="molecule type" value="Genomic_DNA"/>
</dbReference>
<sequence length="91" mass="10192">MLSDDLVNLIGSCIATHKYKMSLTRLHLATSLSFHCQEDFSDHSNVSVNFYGSLITVTVTTVGSVVDEWIHITLSLGDKHLRKWSLLVGMR</sequence>
<accession>A0A2K3P6X8</accession>